<evidence type="ECO:0000313" key="2">
    <source>
        <dbReference type="Ensembl" id="ENSDCDP00010011453.1"/>
    </source>
</evidence>
<dbReference type="Ensembl" id="ENSDCDT00010011978.1">
    <property type="protein sequence ID" value="ENSDCDP00010011453.1"/>
    <property type="gene ID" value="ENSDCDG00010005083.1"/>
</dbReference>
<reference evidence="2" key="3">
    <citation type="submission" date="2025-09" db="UniProtKB">
        <authorList>
            <consortium name="Ensembl"/>
        </authorList>
    </citation>
    <scope>IDENTIFICATION</scope>
</reference>
<dbReference type="GeneTree" id="ENSGT00940000165425"/>
<dbReference type="Pfam" id="PF21109">
    <property type="entry name" value="Stonustoxin_helical"/>
    <property type="match status" value="1"/>
</dbReference>
<keyword evidence="3" id="KW-1185">Reference proteome</keyword>
<dbReference type="PANTHER" id="PTHR31594">
    <property type="entry name" value="AIG1-TYPE G DOMAIN-CONTAINING PROTEIN"/>
    <property type="match status" value="1"/>
</dbReference>
<dbReference type="InterPro" id="IPR048997">
    <property type="entry name" value="Stonustoxin-like_helical"/>
</dbReference>
<dbReference type="SUPFAM" id="SSF49265">
    <property type="entry name" value="Fibronectin type III"/>
    <property type="match status" value="1"/>
</dbReference>
<dbReference type="InterPro" id="IPR036116">
    <property type="entry name" value="FN3_sf"/>
</dbReference>
<dbReference type="Gene3D" id="2.60.40.10">
    <property type="entry name" value="Immunoglobulins"/>
    <property type="match status" value="2"/>
</dbReference>
<dbReference type="InterPro" id="IPR003961">
    <property type="entry name" value="FN3_dom"/>
</dbReference>
<reference evidence="2 3" key="1">
    <citation type="submission" date="2020-06" db="EMBL/GenBank/DDBJ databases">
        <authorList>
            <consortium name="Wellcome Sanger Institute Data Sharing"/>
        </authorList>
    </citation>
    <scope>NUCLEOTIDE SEQUENCE [LARGE SCALE GENOMIC DNA]</scope>
</reference>
<name>A0AAY4ARK0_9TELE</name>
<feature type="domain" description="Fibronectin type-III" evidence="1">
    <location>
        <begin position="465"/>
        <end position="562"/>
    </location>
</feature>
<dbReference type="Proteomes" id="UP000694580">
    <property type="component" value="Chromosome 9"/>
</dbReference>
<accession>A0AAY4ARK0</accession>
<reference evidence="2" key="2">
    <citation type="submission" date="2025-08" db="UniProtKB">
        <authorList>
            <consortium name="Ensembl"/>
        </authorList>
    </citation>
    <scope>IDENTIFICATION</scope>
</reference>
<evidence type="ECO:0000259" key="1">
    <source>
        <dbReference type="PROSITE" id="PS50853"/>
    </source>
</evidence>
<dbReference type="InterPro" id="IPR013783">
    <property type="entry name" value="Ig-like_fold"/>
</dbReference>
<protein>
    <recommendedName>
        <fullName evidence="1">Fibronectin type-III domain-containing protein</fullName>
    </recommendedName>
</protein>
<dbReference type="CDD" id="cd00063">
    <property type="entry name" value="FN3"/>
    <property type="match status" value="2"/>
</dbReference>
<dbReference type="InterPro" id="IPR052090">
    <property type="entry name" value="Cytolytic_pore-forming_toxin"/>
</dbReference>
<dbReference type="AlphaFoldDB" id="A0AAY4ARK0"/>
<evidence type="ECO:0000313" key="3">
    <source>
        <dbReference type="Proteomes" id="UP000694580"/>
    </source>
</evidence>
<feature type="domain" description="Fibronectin type-III" evidence="1">
    <location>
        <begin position="565"/>
        <end position="661"/>
    </location>
</feature>
<dbReference type="PANTHER" id="PTHR31594:SF16">
    <property type="entry name" value="SI:CH211-281L24.3"/>
    <property type="match status" value="1"/>
</dbReference>
<organism evidence="2 3">
    <name type="scientific">Denticeps clupeoides</name>
    <name type="common">denticle herring</name>
    <dbReference type="NCBI Taxonomy" id="299321"/>
    <lineage>
        <taxon>Eukaryota</taxon>
        <taxon>Metazoa</taxon>
        <taxon>Chordata</taxon>
        <taxon>Craniata</taxon>
        <taxon>Vertebrata</taxon>
        <taxon>Euteleostomi</taxon>
        <taxon>Actinopterygii</taxon>
        <taxon>Neopterygii</taxon>
        <taxon>Teleostei</taxon>
        <taxon>Clupei</taxon>
        <taxon>Clupeiformes</taxon>
        <taxon>Denticipitoidei</taxon>
        <taxon>Denticipitidae</taxon>
        <taxon>Denticeps</taxon>
    </lineage>
</organism>
<proteinExistence type="predicted"/>
<sequence>TSDRQGGLQFFCDAIEKFGAPNFCAGAPYKKFEPHRCYLCNKFTISGDSLSERFRALGVATPLRASFVSGLVEVGGAASYLNHAPQCVQQERVTLHHRTTTKLQMISQKLVDRGPQFTPAECEKATHVVLAVLYGTQNFFVFNNSYFTGEISGEMEEIINKMTSMSSANLSDSEKMKCSQYICTLYSDVSGFRSEMDFYSALEVFGSLSQLSCIPVPLKVWLYPLKNLDLKSAHLSPEISQDLLHKAEHFFEHLRQETQKCQNILTDPSNSCVLTCFPELSPKITQFSEMLQQHQQELQRSLSQSLVSIRQKGETGEEGLRELLERDDLIPFSSMYLQQWMSYEKIRVKAFNDCRAANISIVKHQEELEAIIRTHQNERVLCLSLPEDESLLLTPHFKQTVNLEGLSEKISSDLQALITSRVAGSYGGECVLVASTVPGSSVPGSTVVLYEAGQVVSSNVKLGSVPGPAVTVHIKQNSVTLKMDKSRGREAVTYRVEYRDVKCGPGTFSGGTWRVVEVPGPEDTSVLSGLDAGTRYQLRYSMRSSSSMSDLSRITEFQTLVIRARPGMPLVTYSDSKSTCFFWLKAEDRDPVLYYTVEYKEVGLEGWSSLTVKNGECECRLNQTQNTRYRVRVTAVYGEGDTSEPSEETAIPVYGKMYLQP</sequence>
<gene>
    <name evidence="2" type="primary">ARHGEF6</name>
</gene>
<dbReference type="PROSITE" id="PS50853">
    <property type="entry name" value="FN3"/>
    <property type="match status" value="2"/>
</dbReference>